<dbReference type="InterPro" id="IPR036188">
    <property type="entry name" value="FAD/NAD-bd_sf"/>
</dbReference>
<dbReference type="InterPro" id="IPR039650">
    <property type="entry name" value="HdrA-like"/>
</dbReference>
<accession>A0A9Q9AQ32</accession>
<reference evidence="6" key="1">
    <citation type="submission" date="2022-06" db="EMBL/GenBank/DDBJ databases">
        <title>Complete genome sequences of two strains of the flax pathogen Septoria linicola.</title>
        <authorList>
            <person name="Lapalu N."/>
            <person name="Simon A."/>
            <person name="Demenou B."/>
            <person name="Paumier D."/>
            <person name="Guillot M.-P."/>
            <person name="Gout L."/>
            <person name="Valade R."/>
        </authorList>
    </citation>
    <scope>NUCLEOTIDE SEQUENCE</scope>
    <source>
        <strain evidence="6">SE15195</strain>
    </source>
</reference>
<dbReference type="Gene3D" id="2.60.120.260">
    <property type="entry name" value="Galactose-binding domain-like"/>
    <property type="match status" value="1"/>
</dbReference>
<dbReference type="PANTHER" id="PTHR43498:SF1">
    <property type="entry name" value="COB--COM HETERODISULFIDE REDUCTASE IRON-SULFUR SUBUNIT A"/>
    <property type="match status" value="1"/>
</dbReference>
<name>A0A9Q9AQ32_9PEZI</name>
<organism evidence="6 7">
    <name type="scientific">Septoria linicola</name>
    <dbReference type="NCBI Taxonomy" id="215465"/>
    <lineage>
        <taxon>Eukaryota</taxon>
        <taxon>Fungi</taxon>
        <taxon>Dikarya</taxon>
        <taxon>Ascomycota</taxon>
        <taxon>Pezizomycotina</taxon>
        <taxon>Dothideomycetes</taxon>
        <taxon>Dothideomycetidae</taxon>
        <taxon>Mycosphaerellales</taxon>
        <taxon>Mycosphaerellaceae</taxon>
        <taxon>Septoria</taxon>
    </lineage>
</organism>
<dbReference type="EMBL" id="CP099418">
    <property type="protein sequence ID" value="USW48746.1"/>
    <property type="molecule type" value="Genomic_DNA"/>
</dbReference>
<dbReference type="GO" id="GO:0046872">
    <property type="term" value="F:metal ion binding"/>
    <property type="evidence" value="ECO:0007669"/>
    <property type="project" value="UniProtKB-KW"/>
</dbReference>
<gene>
    <name evidence="6" type="ORF">Slin15195_G020650</name>
</gene>
<dbReference type="Pfam" id="PF12831">
    <property type="entry name" value="FAD_oxidored"/>
    <property type="match status" value="2"/>
</dbReference>
<dbReference type="AlphaFoldDB" id="A0A9Q9AQ32"/>
<dbReference type="GO" id="GO:0051539">
    <property type="term" value="F:4 iron, 4 sulfur cluster binding"/>
    <property type="evidence" value="ECO:0007669"/>
    <property type="project" value="UniProtKB-KW"/>
</dbReference>
<keyword evidence="5" id="KW-0411">Iron-sulfur</keyword>
<dbReference type="GO" id="GO:0016491">
    <property type="term" value="F:oxidoreductase activity"/>
    <property type="evidence" value="ECO:0007669"/>
    <property type="project" value="UniProtKB-KW"/>
</dbReference>
<evidence type="ECO:0000256" key="2">
    <source>
        <dbReference type="ARBA" id="ARBA00022723"/>
    </source>
</evidence>
<dbReference type="SUPFAM" id="SSF51905">
    <property type="entry name" value="FAD/NAD(P)-binding domain"/>
    <property type="match status" value="1"/>
</dbReference>
<sequence>MPQQPSITVEQAGPYHVWVRAKDWVPRHHPGRFNIIVNGKTLPAEFGAHGQDWSWEAGGRVELVAGDNSIALREGTPPPNQVNAASRNWRRLINGYPVEPAKKYNFDVVVVGGGVPGVAATLTAARLGLKVALVQNRPVFGGNSSVEVGLRPRGVRGPLIDAIADREPNGDLRAKRLLQNEPNVKVFLEHTTYNAITKGSQIVSTDAHGYRVNEHVRLSASTFIDCSGRAILGLFAGAETLFGQETYDMFGEELAPKQTDGHHHGNTLFFRTRETDSAVSFPDVPWATEVAKGFANLSGQLEKPGVDNGEGPMVGSHDPKLRRRMKAPNTHFWEYGQFLDPYTQGEHIRDHLLQAIYGTFSNVKSMEPEKYANLELDWVAFVAATGEWKRYRGDHILTENDIRSHTPFPDAVVKNGGTFCLHYPHNPEETNAPSSDKLDFRLAYWEWDERDGKDYDIPFRCLYSRNISNLMMAGKHISVSHVAASSTKFMGNGGQHAIATAAAAYLCKKYGGLSPRDVGEKHVVELRDVIAKVVGGEEGRRRRRDSKL</sequence>
<evidence type="ECO:0000256" key="4">
    <source>
        <dbReference type="ARBA" id="ARBA00023004"/>
    </source>
</evidence>
<dbReference type="SUPFAM" id="SSF51971">
    <property type="entry name" value="Nucleotide-binding domain"/>
    <property type="match status" value="1"/>
</dbReference>
<keyword evidence="3" id="KW-0560">Oxidoreductase</keyword>
<keyword evidence="7" id="KW-1185">Reference proteome</keyword>
<dbReference type="Proteomes" id="UP001056384">
    <property type="component" value="Chromosome 1"/>
</dbReference>
<evidence type="ECO:0000313" key="6">
    <source>
        <dbReference type="EMBL" id="USW48746.1"/>
    </source>
</evidence>
<keyword evidence="1" id="KW-0004">4Fe-4S</keyword>
<evidence type="ECO:0000313" key="7">
    <source>
        <dbReference type="Proteomes" id="UP001056384"/>
    </source>
</evidence>
<proteinExistence type="predicted"/>
<dbReference type="PANTHER" id="PTHR43498">
    <property type="entry name" value="FERREDOXIN:COB-COM HETERODISULFIDE REDUCTASE SUBUNIT A"/>
    <property type="match status" value="1"/>
</dbReference>
<protein>
    <submittedName>
        <fullName evidence="6">FAD/NAD(P)-binding domain superfamily</fullName>
    </submittedName>
</protein>
<keyword evidence="4" id="KW-0408">Iron</keyword>
<evidence type="ECO:0000256" key="1">
    <source>
        <dbReference type="ARBA" id="ARBA00022485"/>
    </source>
</evidence>
<keyword evidence="2" id="KW-0479">Metal-binding</keyword>
<evidence type="ECO:0000256" key="3">
    <source>
        <dbReference type="ARBA" id="ARBA00023002"/>
    </source>
</evidence>
<evidence type="ECO:0000256" key="5">
    <source>
        <dbReference type="ARBA" id="ARBA00023014"/>
    </source>
</evidence>
<dbReference type="Gene3D" id="3.50.50.60">
    <property type="entry name" value="FAD/NAD(P)-binding domain"/>
    <property type="match status" value="1"/>
</dbReference>